<keyword evidence="3" id="KW-1185">Reference proteome</keyword>
<comment type="caution">
    <text evidence="2">The sequence shown here is derived from an EMBL/GenBank/DDBJ whole genome shotgun (WGS) entry which is preliminary data.</text>
</comment>
<dbReference type="RefSeq" id="WP_230276652.1">
    <property type="nucleotide sequence ID" value="NZ_JAJKFW010000062.1"/>
</dbReference>
<organism evidence="2 3">
    <name type="scientific">Rhodopirellula halodulae</name>
    <dbReference type="NCBI Taxonomy" id="2894198"/>
    <lineage>
        <taxon>Bacteria</taxon>
        <taxon>Pseudomonadati</taxon>
        <taxon>Planctomycetota</taxon>
        <taxon>Planctomycetia</taxon>
        <taxon>Pirellulales</taxon>
        <taxon>Pirellulaceae</taxon>
        <taxon>Rhodopirellula</taxon>
    </lineage>
</organism>
<dbReference type="EMBL" id="JAJKFW010000062">
    <property type="protein sequence ID" value="MCC9644995.1"/>
    <property type="molecule type" value="Genomic_DNA"/>
</dbReference>
<gene>
    <name evidence="2" type="ORF">LOC71_22185</name>
</gene>
<dbReference type="Proteomes" id="UP001430306">
    <property type="component" value="Unassembled WGS sequence"/>
</dbReference>
<evidence type="ECO:0008006" key="4">
    <source>
        <dbReference type="Google" id="ProtNLM"/>
    </source>
</evidence>
<protein>
    <recommendedName>
        <fullName evidence="4">DUF2087 domain-containing protein</fullName>
    </recommendedName>
</protein>
<sequence length="183" mass="21129">MSSFFFRTQTQSYYCSIKLANGKRKQIRLSRDRDRAMEIFEQFYAKARKDEDSKHERLSKLDVGGQSRAGKPPERTTPSSQQSARPKSPKRKPENIRGRYESFERLVLLASLLSPLRRGATAEELHQDTTDLLGRAYCLRTIKRDLEFFVQFGVAETDDGRRFRWLGGNRSNIIEAFADTLAS</sequence>
<evidence type="ECO:0000256" key="1">
    <source>
        <dbReference type="SAM" id="MobiDB-lite"/>
    </source>
</evidence>
<feature type="region of interest" description="Disordered" evidence="1">
    <location>
        <begin position="47"/>
        <end position="96"/>
    </location>
</feature>
<evidence type="ECO:0000313" key="2">
    <source>
        <dbReference type="EMBL" id="MCC9644995.1"/>
    </source>
</evidence>
<evidence type="ECO:0000313" key="3">
    <source>
        <dbReference type="Proteomes" id="UP001430306"/>
    </source>
</evidence>
<accession>A0ABS8NN54</accession>
<feature type="compositionally biased region" description="Basic and acidic residues" evidence="1">
    <location>
        <begin position="47"/>
        <end position="60"/>
    </location>
</feature>
<feature type="compositionally biased region" description="Polar residues" evidence="1">
    <location>
        <begin position="76"/>
        <end position="85"/>
    </location>
</feature>
<name>A0ABS8NN54_9BACT</name>
<reference evidence="2" key="1">
    <citation type="submission" date="2021-11" db="EMBL/GenBank/DDBJ databases">
        <title>Genome sequence.</title>
        <authorList>
            <person name="Sun Q."/>
        </authorList>
    </citation>
    <scope>NUCLEOTIDE SEQUENCE</scope>
    <source>
        <strain evidence="2">JC740</strain>
    </source>
</reference>
<proteinExistence type="predicted"/>